<proteinExistence type="predicted"/>
<feature type="modified residue" description="4-aspartylphosphate" evidence="2">
    <location>
        <position position="55"/>
    </location>
</feature>
<dbReference type="PANTHER" id="PTHR44591">
    <property type="entry name" value="STRESS RESPONSE REGULATOR PROTEIN 1"/>
    <property type="match status" value="1"/>
</dbReference>
<dbReference type="OrthoDB" id="286140at2"/>
<dbReference type="EMBL" id="CP036263">
    <property type="protein sequence ID" value="QDS98307.1"/>
    <property type="molecule type" value="Genomic_DNA"/>
</dbReference>
<name>A0A517MU58_9BACT</name>
<dbReference type="RefSeq" id="WP_145059346.1">
    <property type="nucleotide sequence ID" value="NZ_CP036263.1"/>
</dbReference>
<keyword evidence="5" id="KW-1185">Reference proteome</keyword>
<dbReference type="Proteomes" id="UP000319852">
    <property type="component" value="Chromosome"/>
</dbReference>
<keyword evidence="1 2" id="KW-0597">Phosphoprotein</keyword>
<sequence>MLENKKILLVDDDDDALQAIGARCRSVGMQVFTARNLLTALGQVEKQRPDVVCVDVQMPTGNGIGFCEMLANDHSTAHIPRILITGNATAETQDSARRLNAPLIPKSMNVWETLLPLLQQVAGDSPQTTSKAQSPKANLPKVDLAATRIVLPLPLAPKQSDAEPEVASAATIEADQELLLDSVFAMLGSELGEDEAEFQTYDSGQEETPPWVLCIDDDADFTDALRCRLESHGVAVVRAFDGMEGYRTAFAQPARAIILDFEMPNGHGDYVLRRLKENPVTADIPVVMLTGNKDRNIQRRLMALGAVAYFNKPVRFDQLRGELSNYIEILDTPLVSD</sequence>
<accession>A0A517MU58</accession>
<evidence type="ECO:0000256" key="1">
    <source>
        <dbReference type="ARBA" id="ARBA00022553"/>
    </source>
</evidence>
<dbReference type="SMART" id="SM00448">
    <property type="entry name" value="REC"/>
    <property type="match status" value="2"/>
</dbReference>
<dbReference type="InterPro" id="IPR001789">
    <property type="entry name" value="Sig_transdc_resp-reg_receiver"/>
</dbReference>
<evidence type="ECO:0000259" key="3">
    <source>
        <dbReference type="PROSITE" id="PS50110"/>
    </source>
</evidence>
<evidence type="ECO:0000256" key="2">
    <source>
        <dbReference type="PROSITE-ProRule" id="PRU00169"/>
    </source>
</evidence>
<feature type="modified residue" description="4-aspartylphosphate" evidence="2">
    <location>
        <position position="260"/>
    </location>
</feature>
<evidence type="ECO:0000313" key="5">
    <source>
        <dbReference type="Proteomes" id="UP000319852"/>
    </source>
</evidence>
<dbReference type="Pfam" id="PF00072">
    <property type="entry name" value="Response_reg"/>
    <property type="match status" value="2"/>
</dbReference>
<dbReference type="SUPFAM" id="SSF52172">
    <property type="entry name" value="CheY-like"/>
    <property type="match status" value="2"/>
</dbReference>
<dbReference type="CDD" id="cd00156">
    <property type="entry name" value="REC"/>
    <property type="match status" value="1"/>
</dbReference>
<feature type="domain" description="Response regulatory" evidence="3">
    <location>
        <begin position="6"/>
        <end position="122"/>
    </location>
</feature>
<dbReference type="InterPro" id="IPR050595">
    <property type="entry name" value="Bact_response_regulator"/>
</dbReference>
<dbReference type="GO" id="GO:0000160">
    <property type="term" value="P:phosphorelay signal transduction system"/>
    <property type="evidence" value="ECO:0007669"/>
    <property type="project" value="InterPro"/>
</dbReference>
<dbReference type="PROSITE" id="PS50110">
    <property type="entry name" value="RESPONSE_REGULATORY"/>
    <property type="match status" value="2"/>
</dbReference>
<gene>
    <name evidence="4" type="primary">pleD_1</name>
    <name evidence="4" type="ORF">HG15A2_15800</name>
</gene>
<organism evidence="4 5">
    <name type="scientific">Adhaeretor mobilis</name>
    <dbReference type="NCBI Taxonomy" id="1930276"/>
    <lineage>
        <taxon>Bacteria</taxon>
        <taxon>Pseudomonadati</taxon>
        <taxon>Planctomycetota</taxon>
        <taxon>Planctomycetia</taxon>
        <taxon>Pirellulales</taxon>
        <taxon>Lacipirellulaceae</taxon>
        <taxon>Adhaeretor</taxon>
    </lineage>
</organism>
<dbReference type="Gene3D" id="3.40.50.2300">
    <property type="match status" value="2"/>
</dbReference>
<dbReference type="AlphaFoldDB" id="A0A517MU58"/>
<dbReference type="InterPro" id="IPR011006">
    <property type="entry name" value="CheY-like_superfamily"/>
</dbReference>
<dbReference type="PANTHER" id="PTHR44591:SF3">
    <property type="entry name" value="RESPONSE REGULATORY DOMAIN-CONTAINING PROTEIN"/>
    <property type="match status" value="1"/>
</dbReference>
<dbReference type="KEGG" id="amob:HG15A2_15800"/>
<reference evidence="4 5" key="1">
    <citation type="submission" date="2019-02" db="EMBL/GenBank/DDBJ databases">
        <title>Deep-cultivation of Planctomycetes and their phenomic and genomic characterization uncovers novel biology.</title>
        <authorList>
            <person name="Wiegand S."/>
            <person name="Jogler M."/>
            <person name="Boedeker C."/>
            <person name="Pinto D."/>
            <person name="Vollmers J."/>
            <person name="Rivas-Marin E."/>
            <person name="Kohn T."/>
            <person name="Peeters S.H."/>
            <person name="Heuer A."/>
            <person name="Rast P."/>
            <person name="Oberbeckmann S."/>
            <person name="Bunk B."/>
            <person name="Jeske O."/>
            <person name="Meyerdierks A."/>
            <person name="Storesund J.E."/>
            <person name="Kallscheuer N."/>
            <person name="Luecker S."/>
            <person name="Lage O.M."/>
            <person name="Pohl T."/>
            <person name="Merkel B.J."/>
            <person name="Hornburger P."/>
            <person name="Mueller R.-W."/>
            <person name="Bruemmer F."/>
            <person name="Labrenz M."/>
            <person name="Spormann A.M."/>
            <person name="Op den Camp H."/>
            <person name="Overmann J."/>
            <person name="Amann R."/>
            <person name="Jetten M.S.M."/>
            <person name="Mascher T."/>
            <person name="Medema M.H."/>
            <person name="Devos D.P."/>
            <person name="Kaster A.-K."/>
            <person name="Ovreas L."/>
            <person name="Rohde M."/>
            <person name="Galperin M.Y."/>
            <person name="Jogler C."/>
        </authorList>
    </citation>
    <scope>NUCLEOTIDE SEQUENCE [LARGE SCALE GENOMIC DNA]</scope>
    <source>
        <strain evidence="4 5">HG15A2</strain>
    </source>
</reference>
<feature type="domain" description="Response regulatory" evidence="3">
    <location>
        <begin position="211"/>
        <end position="327"/>
    </location>
</feature>
<evidence type="ECO:0000313" key="4">
    <source>
        <dbReference type="EMBL" id="QDS98307.1"/>
    </source>
</evidence>
<protein>
    <submittedName>
        <fullName evidence="4">Response regulator PleD</fullName>
    </submittedName>
</protein>